<protein>
    <recommendedName>
        <fullName evidence="5 6">Dephospho-CoA kinase</fullName>
        <ecNumber evidence="5 6">2.7.1.24</ecNumber>
    </recommendedName>
    <alternativeName>
        <fullName evidence="5">Dephosphocoenzyme A kinase</fullName>
    </alternativeName>
</protein>
<comment type="similarity">
    <text evidence="1 5">Belongs to the CoaE family.</text>
</comment>
<accession>A0A8J7IXF8</accession>
<gene>
    <name evidence="5" type="primary">coaE</name>
    <name evidence="7" type="ORF">JF259_13085</name>
</gene>
<dbReference type="PROSITE" id="PS51219">
    <property type="entry name" value="DPCK"/>
    <property type="match status" value="1"/>
</dbReference>
<dbReference type="NCBIfam" id="TIGR00152">
    <property type="entry name" value="dephospho-CoA kinase"/>
    <property type="match status" value="1"/>
</dbReference>
<dbReference type="UniPathway" id="UPA00241">
    <property type="reaction ID" value="UER00356"/>
</dbReference>
<comment type="subcellular location">
    <subcellularLocation>
        <location evidence="5">Cytoplasm</location>
    </subcellularLocation>
</comment>
<reference evidence="7" key="1">
    <citation type="submission" date="2020-12" db="EMBL/GenBank/DDBJ databases">
        <title>Snuella sp. nov., isolated from sediment in Incheon.</title>
        <authorList>
            <person name="Kim W."/>
        </authorList>
    </citation>
    <scope>NUCLEOTIDE SEQUENCE</scope>
    <source>
        <strain evidence="7">CAU 1569</strain>
    </source>
</reference>
<dbReference type="HAMAP" id="MF_00376">
    <property type="entry name" value="Dephospho_CoA_kinase"/>
    <property type="match status" value="1"/>
</dbReference>
<dbReference type="SUPFAM" id="SSF52540">
    <property type="entry name" value="P-loop containing nucleoside triphosphate hydrolases"/>
    <property type="match status" value="1"/>
</dbReference>
<dbReference type="GO" id="GO:0004140">
    <property type="term" value="F:dephospho-CoA kinase activity"/>
    <property type="evidence" value="ECO:0007669"/>
    <property type="project" value="UniProtKB-UniRule"/>
</dbReference>
<evidence type="ECO:0000256" key="4">
    <source>
        <dbReference type="ARBA" id="ARBA00022993"/>
    </source>
</evidence>
<dbReference type="RefSeq" id="WP_199115784.1">
    <property type="nucleotide sequence ID" value="NZ_JAELVQ010000018.1"/>
</dbReference>
<keyword evidence="5" id="KW-0963">Cytoplasm</keyword>
<evidence type="ECO:0000313" key="7">
    <source>
        <dbReference type="EMBL" id="MBJ6369025.1"/>
    </source>
</evidence>
<feature type="binding site" evidence="5">
    <location>
        <begin position="11"/>
        <end position="16"/>
    </location>
    <ligand>
        <name>ATP</name>
        <dbReference type="ChEBI" id="CHEBI:30616"/>
    </ligand>
</feature>
<dbReference type="GO" id="GO:0005737">
    <property type="term" value="C:cytoplasm"/>
    <property type="evidence" value="ECO:0007669"/>
    <property type="project" value="UniProtKB-SubCell"/>
</dbReference>
<keyword evidence="5 7" id="KW-0808">Transferase</keyword>
<comment type="caution">
    <text evidence="7">The sequence shown here is derived from an EMBL/GenBank/DDBJ whole genome shotgun (WGS) entry which is preliminary data.</text>
</comment>
<dbReference type="GO" id="GO:0015937">
    <property type="term" value="P:coenzyme A biosynthetic process"/>
    <property type="evidence" value="ECO:0007669"/>
    <property type="project" value="UniProtKB-UniRule"/>
</dbReference>
<dbReference type="PANTHER" id="PTHR10695:SF46">
    <property type="entry name" value="BIFUNCTIONAL COENZYME A SYNTHASE-RELATED"/>
    <property type="match status" value="1"/>
</dbReference>
<dbReference type="InterPro" id="IPR001977">
    <property type="entry name" value="Depp_CoAkinase"/>
</dbReference>
<keyword evidence="4 5" id="KW-0173">Coenzyme A biosynthesis</keyword>
<evidence type="ECO:0000313" key="8">
    <source>
        <dbReference type="Proteomes" id="UP000610931"/>
    </source>
</evidence>
<dbReference type="EC" id="2.7.1.24" evidence="5 6"/>
<keyword evidence="3 5" id="KW-0067">ATP-binding</keyword>
<dbReference type="Gene3D" id="3.40.50.300">
    <property type="entry name" value="P-loop containing nucleotide triphosphate hydrolases"/>
    <property type="match status" value="1"/>
</dbReference>
<dbReference type="EMBL" id="JAELVQ010000018">
    <property type="protein sequence ID" value="MBJ6369025.1"/>
    <property type="molecule type" value="Genomic_DNA"/>
</dbReference>
<comment type="function">
    <text evidence="5">Catalyzes the phosphorylation of the 3'-hydroxyl group of dephosphocoenzyme A to form coenzyme A.</text>
</comment>
<evidence type="ECO:0000256" key="5">
    <source>
        <dbReference type="HAMAP-Rule" id="MF_00376"/>
    </source>
</evidence>
<dbReference type="Pfam" id="PF01121">
    <property type="entry name" value="CoaE"/>
    <property type="match status" value="1"/>
</dbReference>
<dbReference type="AlphaFoldDB" id="A0A8J7IXF8"/>
<proteinExistence type="inferred from homology"/>
<comment type="catalytic activity">
    <reaction evidence="5">
        <text>3'-dephospho-CoA + ATP = ADP + CoA + H(+)</text>
        <dbReference type="Rhea" id="RHEA:18245"/>
        <dbReference type="ChEBI" id="CHEBI:15378"/>
        <dbReference type="ChEBI" id="CHEBI:30616"/>
        <dbReference type="ChEBI" id="CHEBI:57287"/>
        <dbReference type="ChEBI" id="CHEBI:57328"/>
        <dbReference type="ChEBI" id="CHEBI:456216"/>
        <dbReference type="EC" id="2.7.1.24"/>
    </reaction>
</comment>
<dbReference type="Proteomes" id="UP000610931">
    <property type="component" value="Unassembled WGS sequence"/>
</dbReference>
<evidence type="ECO:0000256" key="3">
    <source>
        <dbReference type="ARBA" id="ARBA00022840"/>
    </source>
</evidence>
<dbReference type="GO" id="GO:0005524">
    <property type="term" value="F:ATP binding"/>
    <property type="evidence" value="ECO:0007669"/>
    <property type="project" value="UniProtKB-UniRule"/>
</dbReference>
<organism evidence="7 8">
    <name type="scientific">Snuella sedimenti</name>
    <dbReference type="NCBI Taxonomy" id="2798802"/>
    <lineage>
        <taxon>Bacteria</taxon>
        <taxon>Pseudomonadati</taxon>
        <taxon>Bacteroidota</taxon>
        <taxon>Flavobacteriia</taxon>
        <taxon>Flavobacteriales</taxon>
        <taxon>Flavobacteriaceae</taxon>
        <taxon>Snuella</taxon>
    </lineage>
</organism>
<dbReference type="CDD" id="cd02022">
    <property type="entry name" value="DPCK"/>
    <property type="match status" value="1"/>
</dbReference>
<evidence type="ECO:0000256" key="2">
    <source>
        <dbReference type="ARBA" id="ARBA00022741"/>
    </source>
</evidence>
<keyword evidence="5 7" id="KW-0418">Kinase</keyword>
<evidence type="ECO:0000256" key="1">
    <source>
        <dbReference type="ARBA" id="ARBA00009018"/>
    </source>
</evidence>
<evidence type="ECO:0000256" key="6">
    <source>
        <dbReference type="NCBIfam" id="TIGR00152"/>
    </source>
</evidence>
<comment type="pathway">
    <text evidence="5">Cofactor biosynthesis; coenzyme A biosynthesis; CoA from (R)-pantothenate: step 5/5.</text>
</comment>
<dbReference type="PANTHER" id="PTHR10695">
    <property type="entry name" value="DEPHOSPHO-COA KINASE-RELATED"/>
    <property type="match status" value="1"/>
</dbReference>
<dbReference type="InterPro" id="IPR027417">
    <property type="entry name" value="P-loop_NTPase"/>
</dbReference>
<keyword evidence="2 5" id="KW-0547">Nucleotide-binding</keyword>
<sequence length="195" mass="22466">MIVVGLTGGIGSGKTTVAKQFEALGVPVYIADKEAKKLMRTSKIIKRKLIQLFGESAYIDRNLNKSFIADTIFNDATYLKRMNAIIHPKVAQHFKRWIAKQNAAYVIKEVAILFENDGYKQCDYIITVTAPKTLRIKRLLKRDDTTLEKIEAIMRNQWPDEKKVKHSHYVINNIDLAETKKQVHQINRDILKKIQ</sequence>
<keyword evidence="8" id="KW-1185">Reference proteome</keyword>
<name>A0A8J7IXF8_9FLAO</name>